<keyword evidence="3" id="KW-0547">Nucleotide-binding</keyword>
<evidence type="ECO:0000259" key="5">
    <source>
        <dbReference type="PROSITE" id="PS50893"/>
    </source>
</evidence>
<feature type="domain" description="ABC transporter" evidence="5">
    <location>
        <begin position="3"/>
        <end position="229"/>
    </location>
</feature>
<dbReference type="Gene3D" id="3.40.50.300">
    <property type="entry name" value="P-loop containing nucleotide triphosphate hydrolases"/>
    <property type="match status" value="1"/>
</dbReference>
<dbReference type="SMART" id="SM00382">
    <property type="entry name" value="AAA"/>
    <property type="match status" value="1"/>
</dbReference>
<protein>
    <submittedName>
        <fullName evidence="6">ATP-binding cassette domain-containing protein</fullName>
    </submittedName>
</protein>
<evidence type="ECO:0000256" key="2">
    <source>
        <dbReference type="ARBA" id="ARBA00022448"/>
    </source>
</evidence>
<gene>
    <name evidence="6" type="ORF">GO738_12585</name>
</gene>
<organism evidence="6 7">
    <name type="scientific">Gordonibacter urolithinfaciens</name>
    <dbReference type="NCBI Taxonomy" id="1335613"/>
    <lineage>
        <taxon>Bacteria</taxon>
        <taxon>Bacillati</taxon>
        <taxon>Actinomycetota</taxon>
        <taxon>Coriobacteriia</taxon>
        <taxon>Eggerthellales</taxon>
        <taxon>Eggerthellaceae</taxon>
        <taxon>Gordonibacter</taxon>
    </lineage>
</organism>
<dbReference type="InterPro" id="IPR003439">
    <property type="entry name" value="ABC_transporter-like_ATP-bd"/>
</dbReference>
<keyword evidence="4 6" id="KW-0067">ATP-binding</keyword>
<dbReference type="InterPro" id="IPR027417">
    <property type="entry name" value="P-loop_NTPase"/>
</dbReference>
<sequence>MNCVVNHVSKTLRRSGVLNDVTLSFGSGTVSALVGINGSGKTMLLRAIAGFIKTSAGSISFDGKVLFKDIYFPPNAGVLIENPAFLESYTGFGNLKLLAGIRNIVDDEGIDFALSRVGLLEAKAKKYRAYSLGMKQRLGIAAAIMETPGLLLLDEPTNALDTDGVELLERIVHAERERGATVIMASHDQRAIEQWCDVVIHMEQGRVTGKDDLNIGRARECVIETVTEDSSRGALGCERGRL</sequence>
<dbReference type="EMBL" id="WPOC01000025">
    <property type="protein sequence ID" value="MVN16165.1"/>
    <property type="molecule type" value="Genomic_DNA"/>
</dbReference>
<dbReference type="PROSITE" id="PS00211">
    <property type="entry name" value="ABC_TRANSPORTER_1"/>
    <property type="match status" value="1"/>
</dbReference>
<evidence type="ECO:0000256" key="3">
    <source>
        <dbReference type="ARBA" id="ARBA00022741"/>
    </source>
</evidence>
<proteinExistence type="inferred from homology"/>
<dbReference type="SUPFAM" id="SSF52540">
    <property type="entry name" value="P-loop containing nucleoside triphosphate hydrolases"/>
    <property type="match status" value="1"/>
</dbReference>
<accession>A0A6N8IJZ9</accession>
<evidence type="ECO:0000313" key="7">
    <source>
        <dbReference type="Proteomes" id="UP000468327"/>
    </source>
</evidence>
<comment type="similarity">
    <text evidence="1">Belongs to the ABC transporter superfamily.</text>
</comment>
<dbReference type="Pfam" id="PF00005">
    <property type="entry name" value="ABC_tran"/>
    <property type="match status" value="1"/>
</dbReference>
<reference evidence="6 7" key="1">
    <citation type="submission" date="2019-11" db="EMBL/GenBank/DDBJ databases">
        <title>Whole genome shotgun sequencing (WGS) data from Adlercreutzia equolifaciens ResAG-91, Eggerthella lenta MRI-F36, MRI-F37, MRI-F40, ResAG-49, ResAG-88, ResAG-121, ResAG-145, and Gordonibacter sp. ResAG-5, ResAG-26, ResAG-43, ResAG-50, ResAG-59.</title>
        <authorList>
            <person name="Stoll D.A."/>
            <person name="Danylec N."/>
            <person name="Franz C.M.A.P."/>
            <person name="Huch M."/>
        </authorList>
    </citation>
    <scope>NUCLEOTIDE SEQUENCE [LARGE SCALE GENOMIC DNA]</scope>
    <source>
        <strain evidence="6 7">ResAG-59</strain>
    </source>
</reference>
<dbReference type="InterPro" id="IPR017871">
    <property type="entry name" value="ABC_transporter-like_CS"/>
</dbReference>
<name>A0A6N8IJZ9_9ACTN</name>
<dbReference type="AlphaFoldDB" id="A0A6N8IJZ9"/>
<keyword evidence="7" id="KW-1185">Reference proteome</keyword>
<dbReference type="PANTHER" id="PTHR43335">
    <property type="entry name" value="ABC TRANSPORTER, ATP-BINDING PROTEIN"/>
    <property type="match status" value="1"/>
</dbReference>
<evidence type="ECO:0000256" key="4">
    <source>
        <dbReference type="ARBA" id="ARBA00022840"/>
    </source>
</evidence>
<dbReference type="Proteomes" id="UP000468327">
    <property type="component" value="Unassembled WGS sequence"/>
</dbReference>
<comment type="caution">
    <text evidence="6">The sequence shown here is derived from an EMBL/GenBank/DDBJ whole genome shotgun (WGS) entry which is preliminary data.</text>
</comment>
<dbReference type="PROSITE" id="PS50893">
    <property type="entry name" value="ABC_TRANSPORTER_2"/>
    <property type="match status" value="1"/>
</dbReference>
<keyword evidence="2" id="KW-0813">Transport</keyword>
<evidence type="ECO:0000256" key="1">
    <source>
        <dbReference type="ARBA" id="ARBA00005417"/>
    </source>
</evidence>
<dbReference type="InterPro" id="IPR003593">
    <property type="entry name" value="AAA+_ATPase"/>
</dbReference>
<dbReference type="PANTHER" id="PTHR43335:SF4">
    <property type="entry name" value="ABC TRANSPORTER, ATP-BINDING PROTEIN"/>
    <property type="match status" value="1"/>
</dbReference>
<evidence type="ECO:0000313" key="6">
    <source>
        <dbReference type="EMBL" id="MVN16165.1"/>
    </source>
</evidence>
<dbReference type="GO" id="GO:0005524">
    <property type="term" value="F:ATP binding"/>
    <property type="evidence" value="ECO:0007669"/>
    <property type="project" value="UniProtKB-KW"/>
</dbReference>
<dbReference type="GO" id="GO:0016887">
    <property type="term" value="F:ATP hydrolysis activity"/>
    <property type="evidence" value="ECO:0007669"/>
    <property type="project" value="InterPro"/>
</dbReference>